<accession>A0A9Q1KKE9</accession>
<dbReference type="EMBL" id="JAKOGI010000098">
    <property type="protein sequence ID" value="KAJ8444438.1"/>
    <property type="molecule type" value="Genomic_DNA"/>
</dbReference>
<feature type="domain" description="Fe2OG dioxygenase" evidence="1">
    <location>
        <begin position="68"/>
        <end position="152"/>
    </location>
</feature>
<dbReference type="InterPro" id="IPR005123">
    <property type="entry name" value="Oxoglu/Fe-dep_dioxygenase_dom"/>
</dbReference>
<name>A0A9Q1KKE9_9CARY</name>
<sequence length="160" mass="18255">MDRKLKALKKPGIMWGFSQAHSDRFARNLLWKETLSFPYSVKSSRSMKYIIIITFGLFFCHRMDIKNSSSTTRCKYYPACDEPSLVLGTGHHSDPTSLAILYQDQLGGLEHVVEPCPDALVINVGDTFMSCLHRAVVNESMERKSMAFFMNPREDKVVNK</sequence>
<reference evidence="2" key="1">
    <citation type="submission" date="2022-04" db="EMBL/GenBank/DDBJ databases">
        <title>Carnegiea gigantea Genome sequencing and assembly v2.</title>
        <authorList>
            <person name="Copetti D."/>
            <person name="Sanderson M.J."/>
            <person name="Burquez A."/>
            <person name="Wojciechowski M.F."/>
        </authorList>
    </citation>
    <scope>NUCLEOTIDE SEQUENCE</scope>
    <source>
        <strain evidence="2">SGP5-SGP5p</strain>
        <tissue evidence="2">Aerial part</tissue>
    </source>
</reference>
<dbReference type="Proteomes" id="UP001153076">
    <property type="component" value="Unassembled WGS sequence"/>
</dbReference>
<dbReference type="PROSITE" id="PS51471">
    <property type="entry name" value="FE2OG_OXY"/>
    <property type="match status" value="1"/>
</dbReference>
<dbReference type="Gene3D" id="2.60.120.330">
    <property type="entry name" value="B-lactam Antibiotic, Isopenicillin N Synthase, Chain"/>
    <property type="match status" value="1"/>
</dbReference>
<dbReference type="Pfam" id="PF03171">
    <property type="entry name" value="2OG-FeII_Oxy"/>
    <property type="match status" value="1"/>
</dbReference>
<dbReference type="InterPro" id="IPR050231">
    <property type="entry name" value="Iron_ascorbate_oxido_reductase"/>
</dbReference>
<proteinExistence type="predicted"/>
<dbReference type="InterPro" id="IPR044861">
    <property type="entry name" value="IPNS-like_FE2OG_OXY"/>
</dbReference>
<keyword evidence="3" id="KW-1185">Reference proteome</keyword>
<evidence type="ECO:0000313" key="3">
    <source>
        <dbReference type="Proteomes" id="UP001153076"/>
    </source>
</evidence>
<dbReference type="PANTHER" id="PTHR47990">
    <property type="entry name" value="2-OXOGLUTARATE (2OG) AND FE(II)-DEPENDENT OXYGENASE SUPERFAMILY PROTEIN-RELATED"/>
    <property type="match status" value="1"/>
</dbReference>
<gene>
    <name evidence="2" type="ORF">Cgig2_005960</name>
</gene>
<organism evidence="2 3">
    <name type="scientific">Carnegiea gigantea</name>
    <dbReference type="NCBI Taxonomy" id="171969"/>
    <lineage>
        <taxon>Eukaryota</taxon>
        <taxon>Viridiplantae</taxon>
        <taxon>Streptophyta</taxon>
        <taxon>Embryophyta</taxon>
        <taxon>Tracheophyta</taxon>
        <taxon>Spermatophyta</taxon>
        <taxon>Magnoliopsida</taxon>
        <taxon>eudicotyledons</taxon>
        <taxon>Gunneridae</taxon>
        <taxon>Pentapetalae</taxon>
        <taxon>Caryophyllales</taxon>
        <taxon>Cactineae</taxon>
        <taxon>Cactaceae</taxon>
        <taxon>Cactoideae</taxon>
        <taxon>Echinocereeae</taxon>
        <taxon>Carnegiea</taxon>
    </lineage>
</organism>
<evidence type="ECO:0000313" key="2">
    <source>
        <dbReference type="EMBL" id="KAJ8444438.1"/>
    </source>
</evidence>
<dbReference type="InterPro" id="IPR027443">
    <property type="entry name" value="IPNS-like_sf"/>
</dbReference>
<protein>
    <recommendedName>
        <fullName evidence="1">Fe2OG dioxygenase domain-containing protein</fullName>
    </recommendedName>
</protein>
<dbReference type="OrthoDB" id="288590at2759"/>
<comment type="caution">
    <text evidence="2">The sequence shown here is derived from an EMBL/GenBank/DDBJ whole genome shotgun (WGS) entry which is preliminary data.</text>
</comment>
<evidence type="ECO:0000259" key="1">
    <source>
        <dbReference type="PROSITE" id="PS51471"/>
    </source>
</evidence>
<dbReference type="SUPFAM" id="SSF51197">
    <property type="entry name" value="Clavaminate synthase-like"/>
    <property type="match status" value="1"/>
</dbReference>
<dbReference type="AlphaFoldDB" id="A0A9Q1KKE9"/>